<organism evidence="1">
    <name type="scientific">Sesamum calycinum</name>
    <dbReference type="NCBI Taxonomy" id="2727403"/>
    <lineage>
        <taxon>Eukaryota</taxon>
        <taxon>Viridiplantae</taxon>
        <taxon>Streptophyta</taxon>
        <taxon>Embryophyta</taxon>
        <taxon>Tracheophyta</taxon>
        <taxon>Spermatophyta</taxon>
        <taxon>Magnoliopsida</taxon>
        <taxon>eudicotyledons</taxon>
        <taxon>Gunneridae</taxon>
        <taxon>Pentapetalae</taxon>
        <taxon>asterids</taxon>
        <taxon>lamiids</taxon>
        <taxon>Lamiales</taxon>
        <taxon>Pedaliaceae</taxon>
        <taxon>Sesamum</taxon>
    </lineage>
</organism>
<proteinExistence type="predicted"/>
<reference evidence="1" key="1">
    <citation type="submission" date="2020-06" db="EMBL/GenBank/DDBJ databases">
        <authorList>
            <person name="Li T."/>
            <person name="Hu X."/>
            <person name="Zhang T."/>
            <person name="Song X."/>
            <person name="Zhang H."/>
            <person name="Dai N."/>
            <person name="Sheng W."/>
            <person name="Hou X."/>
            <person name="Wei L."/>
        </authorList>
    </citation>
    <scope>NUCLEOTIDE SEQUENCE</scope>
    <source>
        <strain evidence="1">KEN8</strain>
        <tissue evidence="1">Leaf</tissue>
    </source>
</reference>
<protein>
    <submittedName>
        <fullName evidence="1">Uncharacterized protein</fullName>
    </submittedName>
</protein>
<reference evidence="1" key="2">
    <citation type="journal article" date="2024" name="Plant">
        <title>Genomic evolution and insights into agronomic trait innovations of Sesamum species.</title>
        <authorList>
            <person name="Miao H."/>
            <person name="Wang L."/>
            <person name="Qu L."/>
            <person name="Liu H."/>
            <person name="Sun Y."/>
            <person name="Le M."/>
            <person name="Wang Q."/>
            <person name="Wei S."/>
            <person name="Zheng Y."/>
            <person name="Lin W."/>
            <person name="Duan Y."/>
            <person name="Cao H."/>
            <person name="Xiong S."/>
            <person name="Wang X."/>
            <person name="Wei L."/>
            <person name="Li C."/>
            <person name="Ma Q."/>
            <person name="Ju M."/>
            <person name="Zhao R."/>
            <person name="Li G."/>
            <person name="Mu C."/>
            <person name="Tian Q."/>
            <person name="Mei H."/>
            <person name="Zhang T."/>
            <person name="Gao T."/>
            <person name="Zhang H."/>
        </authorList>
    </citation>
    <scope>NUCLEOTIDE SEQUENCE</scope>
    <source>
        <strain evidence="1">KEN8</strain>
    </source>
</reference>
<dbReference type="AlphaFoldDB" id="A0AAW2LTE9"/>
<name>A0AAW2LTE9_9LAMI</name>
<gene>
    <name evidence="1" type="ORF">Scaly_2527000</name>
</gene>
<evidence type="ECO:0000313" key="1">
    <source>
        <dbReference type="EMBL" id="KAL0322306.1"/>
    </source>
</evidence>
<accession>A0AAW2LTE9</accession>
<dbReference type="EMBL" id="JACGWM010000016">
    <property type="protein sequence ID" value="KAL0322306.1"/>
    <property type="molecule type" value="Genomic_DNA"/>
</dbReference>
<comment type="caution">
    <text evidence="1">The sequence shown here is derived from an EMBL/GenBank/DDBJ whole genome shotgun (WGS) entry which is preliminary data.</text>
</comment>
<sequence length="175" mass="19849">MDLGWICINLEACGFKIHCEVEAAIREVHLECHEIESVFSFRGAGPVESLPLFPLPTHKALKKGVMIYEFKVKHACYTKVSASAEVDNPQLVAQSDSVAELLDLDPQARKLDIWHFIPQIPKAVRQCIQWPSNVNNQVRVQSSECISDIVDDLKGPNFDLHFRKLPIARRIYCPK</sequence>